<feature type="compositionally biased region" description="Basic residues" evidence="1">
    <location>
        <begin position="23"/>
        <end position="40"/>
    </location>
</feature>
<dbReference type="EMBL" id="JAEFCI010008037">
    <property type="protein sequence ID" value="KAG5458717.1"/>
    <property type="molecule type" value="Genomic_DNA"/>
</dbReference>
<evidence type="ECO:0000313" key="2">
    <source>
        <dbReference type="EMBL" id="KAG5458717.1"/>
    </source>
</evidence>
<proteinExistence type="predicted"/>
<accession>A0A8H7ZT57</accession>
<dbReference type="OrthoDB" id="5761466at2759"/>
<feature type="non-terminal residue" evidence="2">
    <location>
        <position position="227"/>
    </location>
</feature>
<organism evidence="2 3">
    <name type="scientific">Olpidium bornovanus</name>
    <dbReference type="NCBI Taxonomy" id="278681"/>
    <lineage>
        <taxon>Eukaryota</taxon>
        <taxon>Fungi</taxon>
        <taxon>Fungi incertae sedis</taxon>
        <taxon>Olpidiomycota</taxon>
        <taxon>Olpidiomycotina</taxon>
        <taxon>Olpidiomycetes</taxon>
        <taxon>Olpidiales</taxon>
        <taxon>Olpidiaceae</taxon>
        <taxon>Olpidium</taxon>
    </lineage>
</organism>
<feature type="region of interest" description="Disordered" evidence="1">
    <location>
        <begin position="1"/>
        <end position="43"/>
    </location>
</feature>
<evidence type="ECO:0000313" key="3">
    <source>
        <dbReference type="Proteomes" id="UP000673691"/>
    </source>
</evidence>
<protein>
    <submittedName>
        <fullName evidence="2">Uncharacterized protein</fullName>
    </submittedName>
</protein>
<name>A0A8H7ZT57_9FUNG</name>
<feature type="compositionally biased region" description="Gly residues" evidence="1">
    <location>
        <begin position="1"/>
        <end position="10"/>
    </location>
</feature>
<evidence type="ECO:0000256" key="1">
    <source>
        <dbReference type="SAM" id="MobiDB-lite"/>
    </source>
</evidence>
<gene>
    <name evidence="2" type="ORF">BJ554DRAFT_1008</name>
</gene>
<dbReference type="AlphaFoldDB" id="A0A8H7ZT57"/>
<dbReference type="Proteomes" id="UP000673691">
    <property type="component" value="Unassembled WGS sequence"/>
</dbReference>
<sequence length="227" mass="24591">MSSAGKGKGWSRGANKKGPSACRSRKKCWGSRGTSARRRDRGTARGLREHLLERGLFFERQAAYVIPRPPALDRVKVVHGRSAEAVEDEGELVVVVPPREQGLPAEHLGEDAPDAPDVDRLGVLLERQHDLRCAVPPRGDVLGHEVVRPVALVGAGAAGEAEVADLKVAVGVQQQIAGFQVAVQHVGGMHELQRAERLVDEVLAVVVRQLLRADDAVQVRLHKLLDQ</sequence>
<comment type="caution">
    <text evidence="2">The sequence shown here is derived from an EMBL/GenBank/DDBJ whole genome shotgun (WGS) entry which is preliminary data.</text>
</comment>
<reference evidence="2 3" key="1">
    <citation type="journal article" name="Sci. Rep.">
        <title>Genome-scale phylogenetic analyses confirm Olpidium as the closest living zoosporic fungus to the non-flagellated, terrestrial fungi.</title>
        <authorList>
            <person name="Chang Y."/>
            <person name="Rochon D."/>
            <person name="Sekimoto S."/>
            <person name="Wang Y."/>
            <person name="Chovatia M."/>
            <person name="Sandor L."/>
            <person name="Salamov A."/>
            <person name="Grigoriev I.V."/>
            <person name="Stajich J.E."/>
            <person name="Spatafora J.W."/>
        </authorList>
    </citation>
    <scope>NUCLEOTIDE SEQUENCE [LARGE SCALE GENOMIC DNA]</scope>
    <source>
        <strain evidence="2">S191</strain>
    </source>
</reference>
<keyword evidence="3" id="KW-1185">Reference proteome</keyword>